<dbReference type="EMBL" id="JBIMSP010000011">
    <property type="protein sequence ID" value="MFH5242140.1"/>
    <property type="molecule type" value="Genomic_DNA"/>
</dbReference>
<protein>
    <submittedName>
        <fullName evidence="6">TetR/AcrR family transcriptional regulator</fullName>
    </submittedName>
</protein>
<dbReference type="PROSITE" id="PS50977">
    <property type="entry name" value="HTH_TETR_2"/>
    <property type="match status" value="1"/>
</dbReference>
<organism evidence="6 9">
    <name type="scientific">Antrihabitans spumae</name>
    <dbReference type="NCBI Taxonomy" id="3373370"/>
    <lineage>
        <taxon>Bacteria</taxon>
        <taxon>Bacillati</taxon>
        <taxon>Actinomycetota</taxon>
        <taxon>Actinomycetes</taxon>
        <taxon>Mycobacteriales</taxon>
        <taxon>Nocardiaceae</taxon>
        <taxon>Antrihabitans</taxon>
    </lineage>
</organism>
<name>A0ABW7JKM5_9NOCA</name>
<evidence type="ECO:0000313" key="11">
    <source>
        <dbReference type="Proteomes" id="UP001609219"/>
    </source>
</evidence>
<dbReference type="EMBL" id="JBIMSO010000041">
    <property type="protein sequence ID" value="MFH5208542.1"/>
    <property type="molecule type" value="Genomic_DNA"/>
</dbReference>
<keyword evidence="2 4" id="KW-0238">DNA-binding</keyword>
<dbReference type="Proteomes" id="UP001609176">
    <property type="component" value="Unassembled WGS sequence"/>
</dbReference>
<keyword evidence="11" id="KW-1185">Reference proteome</keyword>
<dbReference type="Proteomes" id="UP001609219">
    <property type="component" value="Unassembled WGS sequence"/>
</dbReference>
<dbReference type="InterPro" id="IPR001647">
    <property type="entry name" value="HTH_TetR"/>
</dbReference>
<dbReference type="Proteomes" id="UP001609175">
    <property type="component" value="Unassembled WGS sequence"/>
</dbReference>
<dbReference type="PANTHER" id="PTHR30055:SF234">
    <property type="entry name" value="HTH-TYPE TRANSCRIPTIONAL REGULATOR BETI"/>
    <property type="match status" value="1"/>
</dbReference>
<accession>A0ABW7JKM5</accession>
<keyword evidence="3" id="KW-0804">Transcription</keyword>
<evidence type="ECO:0000256" key="1">
    <source>
        <dbReference type="ARBA" id="ARBA00023015"/>
    </source>
</evidence>
<evidence type="ECO:0000313" key="8">
    <source>
        <dbReference type="EMBL" id="MFH5242140.1"/>
    </source>
</evidence>
<sequence length="216" mass="23553">MNSPESDARSYVSPLRAEQTALTQRRIIEAGYRMFIECGYGATTMAQIAKAAQVSTQTVYNTFGSKAALLKRIYDVRLVGDDLPIPLAERPHVVAMYADPDPARFLHAYARLGVELMERLGPLLVAVTAGAGAGDADLVAHLKTIDGERLVGATMVARRMNELGALRSELSIERAADIVWTLNSVEVWELLTGRRGWSADDYEAWLGQSLCSAILA</sequence>
<comment type="caution">
    <text evidence="6">The sequence shown here is derived from an EMBL/GenBank/DDBJ whole genome shotgun (WGS) entry which is preliminary data.</text>
</comment>
<feature type="DNA-binding region" description="H-T-H motif" evidence="4">
    <location>
        <begin position="44"/>
        <end position="63"/>
    </location>
</feature>
<dbReference type="SUPFAM" id="SSF46689">
    <property type="entry name" value="Homeodomain-like"/>
    <property type="match status" value="1"/>
</dbReference>
<evidence type="ECO:0000256" key="3">
    <source>
        <dbReference type="ARBA" id="ARBA00023163"/>
    </source>
</evidence>
<evidence type="ECO:0000313" key="6">
    <source>
        <dbReference type="EMBL" id="MFH5208542.1"/>
    </source>
</evidence>
<evidence type="ECO:0000256" key="2">
    <source>
        <dbReference type="ARBA" id="ARBA00023125"/>
    </source>
</evidence>
<dbReference type="Pfam" id="PF00440">
    <property type="entry name" value="TetR_N"/>
    <property type="match status" value="1"/>
</dbReference>
<dbReference type="Gene3D" id="1.10.357.10">
    <property type="entry name" value="Tetracycline Repressor, domain 2"/>
    <property type="match status" value="1"/>
</dbReference>
<evidence type="ECO:0000313" key="10">
    <source>
        <dbReference type="Proteomes" id="UP001609176"/>
    </source>
</evidence>
<reference evidence="9 10" key="1">
    <citation type="submission" date="2024-10" db="EMBL/GenBank/DDBJ databases">
        <authorList>
            <person name="Riesco R."/>
        </authorList>
    </citation>
    <scope>NUCLEOTIDE SEQUENCE [LARGE SCALE GENOMIC DNA]</scope>
    <source>
        <strain evidence="8 10">NCIMB 15448</strain>
        <strain evidence="6 9">NCIMB 15449</strain>
        <strain evidence="7 11">NCIMB 15450</strain>
    </source>
</reference>
<gene>
    <name evidence="8" type="ORF">ACHIPV_09615</name>
    <name evidence="6" type="ORF">ACHIPZ_10075</name>
    <name evidence="7" type="ORF">ACHIRB_17465</name>
</gene>
<dbReference type="EMBL" id="JBIMSN010000072">
    <property type="protein sequence ID" value="MFH5230350.1"/>
    <property type="molecule type" value="Genomic_DNA"/>
</dbReference>
<evidence type="ECO:0000256" key="4">
    <source>
        <dbReference type="PROSITE-ProRule" id="PRU00335"/>
    </source>
</evidence>
<evidence type="ECO:0000313" key="9">
    <source>
        <dbReference type="Proteomes" id="UP001609175"/>
    </source>
</evidence>
<keyword evidence="1" id="KW-0805">Transcription regulation</keyword>
<proteinExistence type="predicted"/>
<evidence type="ECO:0000313" key="7">
    <source>
        <dbReference type="EMBL" id="MFH5230350.1"/>
    </source>
</evidence>
<dbReference type="InterPro" id="IPR050109">
    <property type="entry name" value="HTH-type_TetR-like_transc_reg"/>
</dbReference>
<feature type="domain" description="HTH tetR-type" evidence="5">
    <location>
        <begin position="21"/>
        <end position="81"/>
    </location>
</feature>
<dbReference type="PANTHER" id="PTHR30055">
    <property type="entry name" value="HTH-TYPE TRANSCRIPTIONAL REGULATOR RUTR"/>
    <property type="match status" value="1"/>
</dbReference>
<dbReference type="InterPro" id="IPR009057">
    <property type="entry name" value="Homeodomain-like_sf"/>
</dbReference>
<evidence type="ECO:0000259" key="5">
    <source>
        <dbReference type="PROSITE" id="PS50977"/>
    </source>
</evidence>
<dbReference type="RefSeq" id="WP_395114039.1">
    <property type="nucleotide sequence ID" value="NZ_JBIMSN010000072.1"/>
</dbReference>
<dbReference type="PRINTS" id="PR00455">
    <property type="entry name" value="HTHTETR"/>
</dbReference>